<sequence length="296" mass="32655">MASESSGEQTISITLPADLDEWLDQQASAAEVDRDELLVQLLSAYRMTAEEEGGPEADSLGLTQSEISDAVRAQVDEQLAARLDGELESRIETVAEEVVTDRLSEATNSVQRQLSNRIDSVESEFDEKIDDVRDRVIQIKQETDGKAPADHTHPQLDAIPKLEQRLADLEAELTELREEVSDHVPEHEEQIGEIDERLDRMEDRLQTVAWVVSDLREARESSGGLEAVERIKRAAAKADIERANCENCGEGVTLSLLTDPECPHCSATVTNVEPANGWFGSPTLLTAAQLESGERQ</sequence>
<dbReference type="Proteomes" id="UP000466535">
    <property type="component" value="Unassembled WGS sequence"/>
</dbReference>
<dbReference type="Gene3D" id="1.20.120.20">
    <property type="entry name" value="Apolipoprotein"/>
    <property type="match status" value="1"/>
</dbReference>
<dbReference type="OrthoDB" id="178000at2157"/>
<name>A0A6B0T6J8_9EURY</name>
<gene>
    <name evidence="2" type="ORF">GRX03_04675</name>
</gene>
<evidence type="ECO:0000313" key="2">
    <source>
        <dbReference type="EMBL" id="MXR50902.1"/>
    </source>
</evidence>
<feature type="coiled-coil region" evidence="1">
    <location>
        <begin position="159"/>
        <end position="204"/>
    </location>
</feature>
<accession>A0A6B0T6J8</accession>
<evidence type="ECO:0000256" key="1">
    <source>
        <dbReference type="SAM" id="Coils"/>
    </source>
</evidence>
<dbReference type="RefSeq" id="WP_159762988.1">
    <property type="nucleotide sequence ID" value="NZ_WUUT01000001.1"/>
</dbReference>
<keyword evidence="1" id="KW-0175">Coiled coil</keyword>
<comment type="caution">
    <text evidence="2">The sequence shown here is derived from an EMBL/GenBank/DDBJ whole genome shotgun (WGS) entry which is preliminary data.</text>
</comment>
<evidence type="ECO:0008006" key="4">
    <source>
        <dbReference type="Google" id="ProtNLM"/>
    </source>
</evidence>
<proteinExistence type="predicted"/>
<dbReference type="SUPFAM" id="SSF58113">
    <property type="entry name" value="Apolipoprotein A-I"/>
    <property type="match status" value="1"/>
</dbReference>
<protein>
    <recommendedName>
        <fullName evidence="4">CopG family transcriptional regulator</fullName>
    </recommendedName>
</protein>
<dbReference type="EMBL" id="WUUT01000001">
    <property type="protein sequence ID" value="MXR50902.1"/>
    <property type="molecule type" value="Genomic_DNA"/>
</dbReference>
<reference evidence="2 3" key="1">
    <citation type="submission" date="2019-12" db="EMBL/GenBank/DDBJ databases">
        <title>Isolation and characterization of three novel carbon monoxide-oxidizing members of Halobacteria from salione crusts and soils.</title>
        <authorList>
            <person name="Myers M.R."/>
            <person name="King G.M."/>
        </authorList>
    </citation>
    <scope>NUCLEOTIDE SEQUENCE [LARGE SCALE GENOMIC DNA]</scope>
    <source>
        <strain evidence="2 3">WSH3</strain>
    </source>
</reference>
<evidence type="ECO:0000313" key="3">
    <source>
        <dbReference type="Proteomes" id="UP000466535"/>
    </source>
</evidence>
<keyword evidence="3" id="KW-1185">Reference proteome</keyword>
<organism evidence="2 3">
    <name type="scientific">Halovenus carboxidivorans</name>
    <dbReference type="NCBI Taxonomy" id="2692199"/>
    <lineage>
        <taxon>Archaea</taxon>
        <taxon>Methanobacteriati</taxon>
        <taxon>Methanobacteriota</taxon>
        <taxon>Stenosarchaea group</taxon>
        <taxon>Halobacteria</taxon>
        <taxon>Halobacteriales</taxon>
        <taxon>Haloarculaceae</taxon>
        <taxon>Halovenus</taxon>
    </lineage>
</organism>
<dbReference type="AlphaFoldDB" id="A0A6B0T6J8"/>